<dbReference type="OMA" id="KWEKMQN"/>
<evidence type="ECO:0000256" key="1">
    <source>
        <dbReference type="ARBA" id="ARBA00004123"/>
    </source>
</evidence>
<dbReference type="GO" id="GO:0005669">
    <property type="term" value="C:transcription factor TFIID complex"/>
    <property type="evidence" value="ECO:0007669"/>
    <property type="project" value="InterPro"/>
</dbReference>
<name>T1KVK5_TETUR</name>
<feature type="compositionally biased region" description="Basic and acidic residues" evidence="7">
    <location>
        <begin position="230"/>
        <end position="239"/>
    </location>
</feature>
<dbReference type="GO" id="GO:0051123">
    <property type="term" value="P:RNA polymerase II preinitiation complex assembly"/>
    <property type="evidence" value="ECO:0007669"/>
    <property type="project" value="TreeGrafter"/>
</dbReference>
<dbReference type="OrthoDB" id="153872at2759"/>
<gene>
    <name evidence="9" type="primary">107367784</name>
</gene>
<accession>T1KVK5</accession>
<dbReference type="EnsemblMetazoa" id="tetur23g00990.1">
    <property type="protein sequence ID" value="tetur23g00990.1"/>
    <property type="gene ID" value="tetur23g00990"/>
</dbReference>
<dbReference type="Proteomes" id="UP000015104">
    <property type="component" value="Unassembled WGS sequence"/>
</dbReference>
<feature type="region of interest" description="Disordered" evidence="7">
    <location>
        <begin position="224"/>
        <end position="265"/>
    </location>
</feature>
<comment type="similarity">
    <text evidence="2">Belongs to the TAF7 family.</text>
</comment>
<feature type="compositionally biased region" description="Basic and acidic residues" evidence="7">
    <location>
        <begin position="114"/>
        <end position="127"/>
    </location>
</feature>
<evidence type="ECO:0000256" key="6">
    <source>
        <dbReference type="SAM" id="Coils"/>
    </source>
</evidence>
<dbReference type="Pfam" id="PF04658">
    <property type="entry name" value="TAFII55_N"/>
    <property type="match status" value="1"/>
</dbReference>
<evidence type="ECO:0000259" key="8">
    <source>
        <dbReference type="SMART" id="SM01370"/>
    </source>
</evidence>
<dbReference type="InterPro" id="IPR037817">
    <property type="entry name" value="TAF7"/>
</dbReference>
<dbReference type="CDD" id="cd08047">
    <property type="entry name" value="TAF7"/>
    <property type="match status" value="1"/>
</dbReference>
<keyword evidence="6" id="KW-0175">Coiled coil</keyword>
<evidence type="ECO:0000256" key="2">
    <source>
        <dbReference type="ARBA" id="ARBA00009368"/>
    </source>
</evidence>
<keyword evidence="10" id="KW-1185">Reference proteome</keyword>
<evidence type="ECO:0000256" key="7">
    <source>
        <dbReference type="SAM" id="MobiDB-lite"/>
    </source>
</evidence>
<evidence type="ECO:0000313" key="10">
    <source>
        <dbReference type="Proteomes" id="UP000015104"/>
    </source>
</evidence>
<keyword evidence="4" id="KW-0804">Transcription</keyword>
<dbReference type="eggNOG" id="KOG4011">
    <property type="taxonomic scope" value="Eukaryota"/>
</dbReference>
<feature type="coiled-coil region" evidence="6">
    <location>
        <begin position="321"/>
        <end position="355"/>
    </location>
</feature>
<dbReference type="GO" id="GO:0016251">
    <property type="term" value="F:RNA polymerase II general transcription initiation factor activity"/>
    <property type="evidence" value="ECO:0007669"/>
    <property type="project" value="TreeGrafter"/>
</dbReference>
<feature type="region of interest" description="Disordered" evidence="7">
    <location>
        <begin position="108"/>
        <end position="128"/>
    </location>
</feature>
<dbReference type="SMART" id="SM01370">
    <property type="entry name" value="TAFII55_N"/>
    <property type="match status" value="1"/>
</dbReference>
<dbReference type="AlphaFoldDB" id="T1KVK5"/>
<evidence type="ECO:0000256" key="3">
    <source>
        <dbReference type="ARBA" id="ARBA00023015"/>
    </source>
</evidence>
<dbReference type="PANTHER" id="PTHR12228">
    <property type="entry name" value="TRANSCRIPTION INITIATION FACTOR TFIID 55 KD SUBUNIT-RELATED"/>
    <property type="match status" value="1"/>
</dbReference>
<feature type="domain" description="TAFII55 protein conserved region" evidence="8">
    <location>
        <begin position="18"/>
        <end position="175"/>
    </location>
</feature>
<sequence length="390" mass="43785">MPDKGDIPIESSDGNTELESQFILRLPPLPAATLRSVVASGVLNLKDRLNIQVENDMRHGTVRFDGWVLPAKIVDLPCIIESLKTLDAKTFYKTADICQMMICKDEIEEEKPEGEESKKKDGKDKKFLYPHGVTPPLKNVRKKRFRKTLKKKFFDVPEIEKEVKRLFRTDSEAISVRYEVVNTDEKNKEIKQGLQSAGPSGVISNNSQSMDIVEHDLFGEVLSSSDEEDTRAQDTDEGSRGSSPPLREANSSHKEAPSTSENKYVTEFTPGMLIEQENRTGNGNMSYDITSESSSAAAAAAVAALEEANEMGDSDMNASANDDLVNRLNELQSEIATIREKRQIQEAEITDIENTALVSRFQGIIDELKHQEMEKRRQYEEILMVLNQQL</sequence>
<dbReference type="HOGENOM" id="CLU_037860_0_1_1"/>
<protein>
    <recommendedName>
        <fullName evidence="8">TAFII55 protein conserved region domain-containing protein</fullName>
    </recommendedName>
</protein>
<dbReference type="InterPro" id="IPR006751">
    <property type="entry name" value="TAFII55_prot_cons_reg"/>
</dbReference>
<comment type="subcellular location">
    <subcellularLocation>
        <location evidence="1">Nucleus</location>
    </subcellularLocation>
</comment>
<evidence type="ECO:0000256" key="5">
    <source>
        <dbReference type="ARBA" id="ARBA00023242"/>
    </source>
</evidence>
<keyword evidence="5" id="KW-0539">Nucleus</keyword>
<proteinExistence type="inferred from homology"/>
<reference evidence="10" key="1">
    <citation type="submission" date="2011-08" db="EMBL/GenBank/DDBJ databases">
        <authorList>
            <person name="Rombauts S."/>
        </authorList>
    </citation>
    <scope>NUCLEOTIDE SEQUENCE</scope>
    <source>
        <strain evidence="10">London</strain>
    </source>
</reference>
<dbReference type="EMBL" id="CAEY01000613">
    <property type="status" value="NOT_ANNOTATED_CDS"/>
    <property type="molecule type" value="Genomic_DNA"/>
</dbReference>
<reference evidence="9" key="2">
    <citation type="submission" date="2015-06" db="UniProtKB">
        <authorList>
            <consortium name="EnsemblMetazoa"/>
        </authorList>
    </citation>
    <scope>IDENTIFICATION</scope>
</reference>
<organism evidence="9 10">
    <name type="scientific">Tetranychus urticae</name>
    <name type="common">Two-spotted spider mite</name>
    <dbReference type="NCBI Taxonomy" id="32264"/>
    <lineage>
        <taxon>Eukaryota</taxon>
        <taxon>Metazoa</taxon>
        <taxon>Ecdysozoa</taxon>
        <taxon>Arthropoda</taxon>
        <taxon>Chelicerata</taxon>
        <taxon>Arachnida</taxon>
        <taxon>Acari</taxon>
        <taxon>Acariformes</taxon>
        <taxon>Trombidiformes</taxon>
        <taxon>Prostigmata</taxon>
        <taxon>Eleutherengona</taxon>
        <taxon>Raphignathae</taxon>
        <taxon>Tetranychoidea</taxon>
        <taxon>Tetranychidae</taxon>
        <taxon>Tetranychus</taxon>
    </lineage>
</organism>
<dbReference type="KEGG" id="tut:107367784"/>
<dbReference type="STRING" id="32264.T1KVK5"/>
<evidence type="ECO:0000256" key="4">
    <source>
        <dbReference type="ARBA" id="ARBA00023163"/>
    </source>
</evidence>
<evidence type="ECO:0000313" key="9">
    <source>
        <dbReference type="EnsemblMetazoa" id="tetur23g00990.1"/>
    </source>
</evidence>
<keyword evidence="3" id="KW-0805">Transcription regulation</keyword>
<dbReference type="PANTHER" id="PTHR12228:SF0">
    <property type="entry name" value="TATA-BOX BINDING PROTEIN ASSOCIATED FACTOR 7"/>
    <property type="match status" value="1"/>
</dbReference>